<reference evidence="1" key="1">
    <citation type="submission" date="2020-03" db="EMBL/GenBank/DDBJ databases">
        <authorList>
            <person name="Weist P."/>
        </authorList>
    </citation>
    <scope>NUCLEOTIDE SEQUENCE</scope>
</reference>
<sequence>MNAYPVPSVGVLPVFALKSLLRTTQGRKIERPHQGINNLQRPPLNMVLDLWALYKQGLGTQHTLSTDIESQTCTQHRKLINKIRLCAVACCLFRGGVGCRQQGAVDNGPFDKENMAMSPSLDAGQFRMPL</sequence>
<name>A0A9N7VC05_PLEPL</name>
<gene>
    <name evidence="1" type="ORF">PLEPLA_LOCUS34273</name>
</gene>
<protein>
    <submittedName>
        <fullName evidence="1">Uncharacterized protein</fullName>
    </submittedName>
</protein>
<evidence type="ECO:0000313" key="1">
    <source>
        <dbReference type="EMBL" id="CAB1446548.1"/>
    </source>
</evidence>
<keyword evidence="2" id="KW-1185">Reference proteome</keyword>
<evidence type="ECO:0000313" key="2">
    <source>
        <dbReference type="Proteomes" id="UP001153269"/>
    </source>
</evidence>
<dbReference type="Proteomes" id="UP001153269">
    <property type="component" value="Unassembled WGS sequence"/>
</dbReference>
<dbReference type="EMBL" id="CADEAL010003919">
    <property type="protein sequence ID" value="CAB1446548.1"/>
    <property type="molecule type" value="Genomic_DNA"/>
</dbReference>
<comment type="caution">
    <text evidence="1">The sequence shown here is derived from an EMBL/GenBank/DDBJ whole genome shotgun (WGS) entry which is preliminary data.</text>
</comment>
<organism evidence="1 2">
    <name type="scientific">Pleuronectes platessa</name>
    <name type="common">European plaice</name>
    <dbReference type="NCBI Taxonomy" id="8262"/>
    <lineage>
        <taxon>Eukaryota</taxon>
        <taxon>Metazoa</taxon>
        <taxon>Chordata</taxon>
        <taxon>Craniata</taxon>
        <taxon>Vertebrata</taxon>
        <taxon>Euteleostomi</taxon>
        <taxon>Actinopterygii</taxon>
        <taxon>Neopterygii</taxon>
        <taxon>Teleostei</taxon>
        <taxon>Neoteleostei</taxon>
        <taxon>Acanthomorphata</taxon>
        <taxon>Carangaria</taxon>
        <taxon>Pleuronectiformes</taxon>
        <taxon>Pleuronectoidei</taxon>
        <taxon>Pleuronectidae</taxon>
        <taxon>Pleuronectes</taxon>
    </lineage>
</organism>
<accession>A0A9N7VC05</accession>
<proteinExistence type="predicted"/>
<dbReference type="AlphaFoldDB" id="A0A9N7VC05"/>